<comment type="caution">
    <text evidence="10">The sequence shown here is derived from an EMBL/GenBank/DDBJ whole genome shotgun (WGS) entry which is preliminary data.</text>
</comment>
<evidence type="ECO:0000256" key="5">
    <source>
        <dbReference type="ARBA" id="ARBA00022692"/>
    </source>
</evidence>
<evidence type="ECO:0000313" key="10">
    <source>
        <dbReference type="EMBL" id="PJF48447.1"/>
    </source>
</evidence>
<evidence type="ECO:0000256" key="7">
    <source>
        <dbReference type="ARBA" id="ARBA00023136"/>
    </source>
</evidence>
<feature type="transmembrane region" description="Helical" evidence="9">
    <location>
        <begin position="6"/>
        <end position="27"/>
    </location>
</feature>
<evidence type="ECO:0000256" key="4">
    <source>
        <dbReference type="ARBA" id="ARBA00022475"/>
    </source>
</evidence>
<evidence type="ECO:0000256" key="3">
    <source>
        <dbReference type="ARBA" id="ARBA00022448"/>
    </source>
</evidence>
<keyword evidence="5 8" id="KW-0812">Transmembrane</keyword>
<dbReference type="EMBL" id="PGTN01000014">
    <property type="protein sequence ID" value="PJF48447.1"/>
    <property type="molecule type" value="Genomic_DNA"/>
</dbReference>
<dbReference type="GO" id="GO:0043190">
    <property type="term" value="C:ATP-binding cassette (ABC) transporter complex"/>
    <property type="evidence" value="ECO:0007669"/>
    <property type="project" value="InterPro"/>
</dbReference>
<dbReference type="SUPFAM" id="SSF81345">
    <property type="entry name" value="ABC transporter involved in vitamin B12 uptake, BtuC"/>
    <property type="match status" value="1"/>
</dbReference>
<dbReference type="AlphaFoldDB" id="A0A2M8QF62"/>
<accession>A0A2M8QF62</accession>
<evidence type="ECO:0000256" key="9">
    <source>
        <dbReference type="SAM" id="Phobius"/>
    </source>
</evidence>
<comment type="similarity">
    <text evidence="2 8">Belongs to the ABC-3 integral membrane protein family.</text>
</comment>
<dbReference type="InterPro" id="IPR001626">
    <property type="entry name" value="ABC_TroCD"/>
</dbReference>
<feature type="transmembrane region" description="Helical" evidence="9">
    <location>
        <begin position="34"/>
        <end position="52"/>
    </location>
</feature>
<keyword evidence="3 8" id="KW-0813">Transport</keyword>
<comment type="subcellular location">
    <subcellularLocation>
        <location evidence="1 8">Cell membrane</location>
        <topology evidence="1 8">Multi-pass membrane protein</topology>
    </subcellularLocation>
</comment>
<feature type="transmembrane region" description="Helical" evidence="9">
    <location>
        <begin position="258"/>
        <end position="281"/>
    </location>
</feature>
<gene>
    <name evidence="10" type="ORF">CUN48_03360</name>
</gene>
<feature type="transmembrane region" description="Helical" evidence="9">
    <location>
        <begin position="230"/>
        <end position="252"/>
    </location>
</feature>
<evidence type="ECO:0000256" key="2">
    <source>
        <dbReference type="ARBA" id="ARBA00008034"/>
    </source>
</evidence>
<evidence type="ECO:0000313" key="11">
    <source>
        <dbReference type="Proteomes" id="UP000230790"/>
    </source>
</evidence>
<feature type="transmembrane region" description="Helical" evidence="9">
    <location>
        <begin position="201"/>
        <end position="223"/>
    </location>
</feature>
<dbReference type="GO" id="GO:0010043">
    <property type="term" value="P:response to zinc ion"/>
    <property type="evidence" value="ECO:0007669"/>
    <property type="project" value="TreeGrafter"/>
</dbReference>
<sequence>MGAALAIILTGVLVATACALLGVFLVLRRMAMMADAISHAILPGLVAGYFLAQGPNLLAGFVGASLAAVVTVALVEALHHTHRVGGESAIGVVFPAMFALGTFLVSKYFANVHLDADAVLYGNIEFVAFDVLILNGTNLGPQSLWVMGALCAANLLFVGLLFKELKLATFDPGLAAALGFSPMLIHYGLMAMVSITAVGAFTAVGAILVVAFMIAPAATAYLLTSDLGRMIVFAVFTGALSALSGGFVAFALDVSVAGAMATMAGACFLLALLFSPAHGLVTQARRLRRRRLRLAMENLVVHLFNHEHQAYEEHEAEVAHLSSELRWQPQFARRIIRMARRAQLVQQVNGHLALTDAGREFARRASARRDGEA</sequence>
<evidence type="ECO:0000256" key="6">
    <source>
        <dbReference type="ARBA" id="ARBA00022989"/>
    </source>
</evidence>
<feature type="transmembrane region" description="Helical" evidence="9">
    <location>
        <begin position="174"/>
        <end position="195"/>
    </location>
</feature>
<feature type="transmembrane region" description="Helical" evidence="9">
    <location>
        <begin position="90"/>
        <end position="110"/>
    </location>
</feature>
<organism evidence="10 11">
    <name type="scientific">Candidatus Thermofonsia Clade 3 bacterium</name>
    <dbReference type="NCBI Taxonomy" id="2364212"/>
    <lineage>
        <taxon>Bacteria</taxon>
        <taxon>Bacillati</taxon>
        <taxon>Chloroflexota</taxon>
        <taxon>Candidatus Thermofontia</taxon>
        <taxon>Candidatus Thermofonsia Clade 3</taxon>
    </lineage>
</organism>
<dbReference type="GO" id="GO:0055085">
    <property type="term" value="P:transmembrane transport"/>
    <property type="evidence" value="ECO:0007669"/>
    <property type="project" value="InterPro"/>
</dbReference>
<evidence type="ECO:0000256" key="8">
    <source>
        <dbReference type="RuleBase" id="RU003943"/>
    </source>
</evidence>
<dbReference type="Pfam" id="PF00950">
    <property type="entry name" value="ABC-3"/>
    <property type="match status" value="1"/>
</dbReference>
<protein>
    <submittedName>
        <fullName evidence="10">Zinc ABC transporter permease</fullName>
    </submittedName>
</protein>
<proteinExistence type="inferred from homology"/>
<evidence type="ECO:0000256" key="1">
    <source>
        <dbReference type="ARBA" id="ARBA00004651"/>
    </source>
</evidence>
<dbReference type="PANTHER" id="PTHR30477:SF8">
    <property type="entry name" value="METAL TRANSPORT SYSTEM MEMBRANE PROTEIN CT_070-RELATED"/>
    <property type="match status" value="1"/>
</dbReference>
<feature type="transmembrane region" description="Helical" evidence="9">
    <location>
        <begin position="144"/>
        <end position="162"/>
    </location>
</feature>
<keyword evidence="4" id="KW-1003">Cell membrane</keyword>
<feature type="transmembrane region" description="Helical" evidence="9">
    <location>
        <begin position="58"/>
        <end position="78"/>
    </location>
</feature>
<keyword evidence="6 9" id="KW-1133">Transmembrane helix</keyword>
<reference evidence="10 11" key="1">
    <citation type="submission" date="2017-11" db="EMBL/GenBank/DDBJ databases">
        <title>Evolution of Phototrophy in the Chloroflexi Phylum Driven by Horizontal Gene Transfer.</title>
        <authorList>
            <person name="Ward L.M."/>
            <person name="Hemp J."/>
            <person name="Shih P.M."/>
            <person name="Mcglynn S.E."/>
            <person name="Fischer W."/>
        </authorList>
    </citation>
    <scope>NUCLEOTIDE SEQUENCE [LARGE SCALE GENOMIC DNA]</scope>
    <source>
        <strain evidence="10">JP3_7</strain>
    </source>
</reference>
<dbReference type="CDD" id="cd06550">
    <property type="entry name" value="TM_ABC_iron-siderophores_like"/>
    <property type="match status" value="1"/>
</dbReference>
<dbReference type="PANTHER" id="PTHR30477">
    <property type="entry name" value="ABC-TRANSPORTER METAL-BINDING PROTEIN"/>
    <property type="match status" value="1"/>
</dbReference>
<keyword evidence="7 9" id="KW-0472">Membrane</keyword>
<dbReference type="Proteomes" id="UP000230790">
    <property type="component" value="Unassembled WGS sequence"/>
</dbReference>
<dbReference type="InterPro" id="IPR037294">
    <property type="entry name" value="ABC_BtuC-like"/>
</dbReference>
<name>A0A2M8QF62_9CHLR</name>
<dbReference type="Gene3D" id="1.10.3470.10">
    <property type="entry name" value="ABC transporter involved in vitamin B12 uptake, BtuC"/>
    <property type="match status" value="1"/>
</dbReference>